<organism evidence="1 2">
    <name type="scientific">Linum trigynum</name>
    <dbReference type="NCBI Taxonomy" id="586398"/>
    <lineage>
        <taxon>Eukaryota</taxon>
        <taxon>Viridiplantae</taxon>
        <taxon>Streptophyta</taxon>
        <taxon>Embryophyta</taxon>
        <taxon>Tracheophyta</taxon>
        <taxon>Spermatophyta</taxon>
        <taxon>Magnoliopsida</taxon>
        <taxon>eudicotyledons</taxon>
        <taxon>Gunneridae</taxon>
        <taxon>Pentapetalae</taxon>
        <taxon>rosids</taxon>
        <taxon>fabids</taxon>
        <taxon>Malpighiales</taxon>
        <taxon>Linaceae</taxon>
        <taxon>Linum</taxon>
    </lineage>
</organism>
<name>A0AAV2CL20_9ROSI</name>
<dbReference type="AlphaFoldDB" id="A0AAV2CL20"/>
<gene>
    <name evidence="1" type="ORF">LTRI10_LOCUS4911</name>
</gene>
<accession>A0AAV2CL20</accession>
<dbReference type="EMBL" id="OZ034813">
    <property type="protein sequence ID" value="CAL1357264.1"/>
    <property type="molecule type" value="Genomic_DNA"/>
</dbReference>
<dbReference type="Proteomes" id="UP001497516">
    <property type="component" value="Chromosome 1"/>
</dbReference>
<sequence>MRPLSSDGDVILLSGRPRSPIPLPGFFDSRWSKEFARSLILDPVVVDGGTHKGNELVDGAVVGSFGNGRRSWRKKNKMSTFFMALFARWSTDLREREEDVVDGGGFLRERLANLGREKKPMSCDGGRELLANDER</sequence>
<protein>
    <submittedName>
        <fullName evidence="1">Uncharacterized protein</fullName>
    </submittedName>
</protein>
<evidence type="ECO:0000313" key="1">
    <source>
        <dbReference type="EMBL" id="CAL1357264.1"/>
    </source>
</evidence>
<proteinExistence type="predicted"/>
<reference evidence="1 2" key="1">
    <citation type="submission" date="2024-04" db="EMBL/GenBank/DDBJ databases">
        <authorList>
            <person name="Fracassetti M."/>
        </authorList>
    </citation>
    <scope>NUCLEOTIDE SEQUENCE [LARGE SCALE GENOMIC DNA]</scope>
</reference>
<keyword evidence="2" id="KW-1185">Reference proteome</keyword>
<evidence type="ECO:0000313" key="2">
    <source>
        <dbReference type="Proteomes" id="UP001497516"/>
    </source>
</evidence>